<proteinExistence type="predicted"/>
<protein>
    <submittedName>
        <fullName evidence="2">Uncharacterized protein</fullName>
    </submittedName>
</protein>
<dbReference type="EMBL" id="KB822711">
    <property type="protein sequence ID" value="ETN46127.1"/>
    <property type="molecule type" value="Genomic_DNA"/>
</dbReference>
<dbReference type="RefSeq" id="XP_008710839.1">
    <property type="nucleotide sequence ID" value="XM_008712617.1"/>
</dbReference>
<organism evidence="2 3">
    <name type="scientific">Cyphellophora europaea (strain CBS 101466)</name>
    <name type="common">Phialophora europaea</name>
    <dbReference type="NCBI Taxonomy" id="1220924"/>
    <lineage>
        <taxon>Eukaryota</taxon>
        <taxon>Fungi</taxon>
        <taxon>Dikarya</taxon>
        <taxon>Ascomycota</taxon>
        <taxon>Pezizomycotina</taxon>
        <taxon>Eurotiomycetes</taxon>
        <taxon>Chaetothyriomycetidae</taxon>
        <taxon>Chaetothyriales</taxon>
        <taxon>Cyphellophoraceae</taxon>
        <taxon>Cyphellophora</taxon>
    </lineage>
</organism>
<dbReference type="OrthoDB" id="5377039at2759"/>
<evidence type="ECO:0000313" key="2">
    <source>
        <dbReference type="EMBL" id="ETN46127.1"/>
    </source>
</evidence>
<dbReference type="AlphaFoldDB" id="W2SBP7"/>
<sequence>MSFSNTDHPSKKPKTSHPPPSASSNSPYAEISIFDPVRTNTPETSPATLMEDTEVDLFPEGTSHAAPQTPPRNDHLNAAAPGELSPPRSQGNASADAVTGALNGNGPVSAGGANGAQEPGNMSSFTDSGNAGLSFAQQGYGGEYNGTNKNEKGPQPGEWKTKKAQDEMVRAWEFVVDREWSAQEYGDVIMAGRQQGTGGS</sequence>
<dbReference type="eggNOG" id="ENOG502SWHW">
    <property type="taxonomic scope" value="Eukaryota"/>
</dbReference>
<keyword evidence="3" id="KW-1185">Reference proteome</keyword>
<feature type="compositionally biased region" description="Polar residues" evidence="1">
    <location>
        <begin position="120"/>
        <end position="137"/>
    </location>
</feature>
<dbReference type="GeneID" id="19967650"/>
<dbReference type="HOGENOM" id="CLU_1555270_0_0_1"/>
<dbReference type="VEuPathDB" id="FungiDB:HMPREF1541_00311"/>
<evidence type="ECO:0000313" key="3">
    <source>
        <dbReference type="Proteomes" id="UP000030752"/>
    </source>
</evidence>
<dbReference type="Proteomes" id="UP000030752">
    <property type="component" value="Unassembled WGS sequence"/>
</dbReference>
<accession>W2SBP7</accession>
<dbReference type="InParanoid" id="W2SBP7"/>
<gene>
    <name evidence="2" type="ORF">HMPREF1541_00311</name>
</gene>
<feature type="region of interest" description="Disordered" evidence="1">
    <location>
        <begin position="1"/>
        <end position="164"/>
    </location>
</feature>
<name>W2SBP7_CYPE1</name>
<feature type="compositionally biased region" description="Polar residues" evidence="1">
    <location>
        <begin position="38"/>
        <end position="47"/>
    </location>
</feature>
<reference evidence="2 3" key="1">
    <citation type="submission" date="2013-03" db="EMBL/GenBank/DDBJ databases">
        <title>The Genome Sequence of Phialophora europaea CBS 101466.</title>
        <authorList>
            <consortium name="The Broad Institute Genomics Platform"/>
            <person name="Cuomo C."/>
            <person name="de Hoog S."/>
            <person name="Gorbushina A."/>
            <person name="Walker B."/>
            <person name="Young S.K."/>
            <person name="Zeng Q."/>
            <person name="Gargeya S."/>
            <person name="Fitzgerald M."/>
            <person name="Haas B."/>
            <person name="Abouelleil A."/>
            <person name="Allen A.W."/>
            <person name="Alvarado L."/>
            <person name="Arachchi H.M."/>
            <person name="Berlin A.M."/>
            <person name="Chapman S.B."/>
            <person name="Gainer-Dewar J."/>
            <person name="Goldberg J."/>
            <person name="Griggs A."/>
            <person name="Gujja S."/>
            <person name="Hansen M."/>
            <person name="Howarth C."/>
            <person name="Imamovic A."/>
            <person name="Ireland A."/>
            <person name="Larimer J."/>
            <person name="McCowan C."/>
            <person name="Murphy C."/>
            <person name="Pearson M."/>
            <person name="Poon T.W."/>
            <person name="Priest M."/>
            <person name="Roberts A."/>
            <person name="Saif S."/>
            <person name="Shea T."/>
            <person name="Sisk P."/>
            <person name="Sykes S."/>
            <person name="Wortman J."/>
            <person name="Nusbaum C."/>
            <person name="Birren B."/>
        </authorList>
    </citation>
    <scope>NUCLEOTIDE SEQUENCE [LARGE SCALE GENOMIC DNA]</scope>
    <source>
        <strain evidence="2 3">CBS 101466</strain>
    </source>
</reference>
<evidence type="ECO:0000256" key="1">
    <source>
        <dbReference type="SAM" id="MobiDB-lite"/>
    </source>
</evidence>